<name>A0AAX2AIV8_9BACT</name>
<dbReference type="EMBL" id="NXID01000016">
    <property type="protein sequence ID" value="RXK16080.1"/>
    <property type="molecule type" value="Genomic_DNA"/>
</dbReference>
<proteinExistence type="predicted"/>
<dbReference type="AlphaFoldDB" id="A0AAX2AIV8"/>
<organism evidence="1 2">
    <name type="scientific">Malaciobacter mytili LMG 24559</name>
    <dbReference type="NCBI Taxonomy" id="1032238"/>
    <lineage>
        <taxon>Bacteria</taxon>
        <taxon>Pseudomonadati</taxon>
        <taxon>Campylobacterota</taxon>
        <taxon>Epsilonproteobacteria</taxon>
        <taxon>Campylobacterales</taxon>
        <taxon>Arcobacteraceae</taxon>
        <taxon>Malaciobacter</taxon>
    </lineage>
</organism>
<evidence type="ECO:0000313" key="2">
    <source>
        <dbReference type="Proteomes" id="UP000290092"/>
    </source>
</evidence>
<dbReference type="RefSeq" id="WP_114841219.1">
    <property type="nucleotide sequence ID" value="NZ_CP031219.1"/>
</dbReference>
<comment type="caution">
    <text evidence="1">The sequence shown here is derived from an EMBL/GenBank/DDBJ whole genome shotgun (WGS) entry which is preliminary data.</text>
</comment>
<protein>
    <submittedName>
        <fullName evidence="1">Uncharacterized protein</fullName>
    </submittedName>
</protein>
<sequence length="79" mass="9242">MKKFNKLTELCKSRCFNLSLTWQKMTDWSVEIYVGYSSGSYEKKFYTDGHSKKKDAIKEAIKYMNELDKKGAITIAPQF</sequence>
<dbReference type="Proteomes" id="UP000290092">
    <property type="component" value="Unassembled WGS sequence"/>
</dbReference>
<reference evidence="1 2" key="1">
    <citation type="submission" date="2017-09" db="EMBL/GenBank/DDBJ databases">
        <title>Genomics of the genus Arcobacter.</title>
        <authorList>
            <person name="Perez-Cataluna A."/>
            <person name="Figueras M.J."/>
            <person name="Salas-Masso N."/>
        </authorList>
    </citation>
    <scope>NUCLEOTIDE SEQUENCE [LARGE SCALE GENOMIC DNA]</scope>
    <source>
        <strain evidence="1 2">CECT 7386</strain>
    </source>
</reference>
<evidence type="ECO:0000313" key="1">
    <source>
        <dbReference type="EMBL" id="RXK16080.1"/>
    </source>
</evidence>
<keyword evidence="2" id="KW-1185">Reference proteome</keyword>
<gene>
    <name evidence="1" type="ORF">CP985_05760</name>
</gene>
<dbReference type="KEGG" id="amyt:AMYT_0751"/>
<accession>A0AAX2AIV8</accession>